<comment type="caution">
    <text evidence="4">The sequence shown here is derived from an EMBL/GenBank/DDBJ whole genome shotgun (WGS) entry which is preliminary data.</text>
</comment>
<evidence type="ECO:0000313" key="4">
    <source>
        <dbReference type="EMBL" id="MCD9637855.1"/>
    </source>
</evidence>
<accession>A0ABS8UUQ9</accession>
<reference evidence="4 5" key="1">
    <citation type="journal article" date="2021" name="BMC Genomics">
        <title>Datura genome reveals duplications of psychoactive alkaloid biosynthetic genes and high mutation rate following tissue culture.</title>
        <authorList>
            <person name="Rajewski A."/>
            <person name="Carter-House D."/>
            <person name="Stajich J."/>
            <person name="Litt A."/>
        </authorList>
    </citation>
    <scope>NUCLEOTIDE SEQUENCE [LARGE SCALE GENOMIC DNA]</scope>
    <source>
        <strain evidence="4">AR-01</strain>
    </source>
</reference>
<keyword evidence="2" id="KW-0808">Transferase</keyword>
<comment type="similarity">
    <text evidence="1">Belongs to the plant acyltransferase family.</text>
</comment>
<organism evidence="4 5">
    <name type="scientific">Datura stramonium</name>
    <name type="common">Jimsonweed</name>
    <name type="synonym">Common thornapple</name>
    <dbReference type="NCBI Taxonomy" id="4076"/>
    <lineage>
        <taxon>Eukaryota</taxon>
        <taxon>Viridiplantae</taxon>
        <taxon>Streptophyta</taxon>
        <taxon>Embryophyta</taxon>
        <taxon>Tracheophyta</taxon>
        <taxon>Spermatophyta</taxon>
        <taxon>Magnoliopsida</taxon>
        <taxon>eudicotyledons</taxon>
        <taxon>Gunneridae</taxon>
        <taxon>Pentapetalae</taxon>
        <taxon>asterids</taxon>
        <taxon>lamiids</taxon>
        <taxon>Solanales</taxon>
        <taxon>Solanaceae</taxon>
        <taxon>Solanoideae</taxon>
        <taxon>Datureae</taxon>
        <taxon>Datura</taxon>
    </lineage>
</organism>
<evidence type="ECO:0000313" key="5">
    <source>
        <dbReference type="Proteomes" id="UP000823775"/>
    </source>
</evidence>
<evidence type="ECO:0008006" key="6">
    <source>
        <dbReference type="Google" id="ProtNLM"/>
    </source>
</evidence>
<keyword evidence="5" id="KW-1185">Reference proteome</keyword>
<dbReference type="Proteomes" id="UP000823775">
    <property type="component" value="Unassembled WGS sequence"/>
</dbReference>
<evidence type="ECO:0000256" key="1">
    <source>
        <dbReference type="ARBA" id="ARBA00009861"/>
    </source>
</evidence>
<proteinExistence type="inferred from homology"/>
<evidence type="ECO:0000256" key="3">
    <source>
        <dbReference type="ARBA" id="ARBA00023315"/>
    </source>
</evidence>
<sequence length="427" mass="47419">MQSIISKKIIKPFTPTPSTQRWHKLSRLDQGLTHFYMPYVFFYPKDQVNAIPNGTKQLSYLLSNSLSKILTCYCPWAGSLKDNGTIECDDNGAEFLEVQINSPMESVVNHPDSNVKDLAFPQGVPWGNGVDRALIVVQLSHFDCGGIAVSVCLSHKVGDGSSAHCFLRDWAALTRSSDTICPSPYFVEDSILPSPIPLVSPVIRSDVDKCVQKRFMFSSTKLSALKSSIDVENVTSNEAVNALLYKCAASSATIVNSGLFKRSQLFQFADLRDMISPPLPPNSIGNLLNAFSSPVYDSEEDLKLSKIVTDIRKSKNNISAGNNLEEKEFAINMLLNAFRIGETYHKRKCDVYLSSSLSKFPFIQDLDFGFGKPIRASMGRGPYDKVIFLMRTHDGGIEALVNLDEQEMSVFEHDKHLLEFVTPIGHS</sequence>
<dbReference type="EMBL" id="JACEIK010002574">
    <property type="protein sequence ID" value="MCD9637855.1"/>
    <property type="molecule type" value="Genomic_DNA"/>
</dbReference>
<name>A0ABS8UUQ9_DATST</name>
<dbReference type="InterPro" id="IPR023213">
    <property type="entry name" value="CAT-like_dom_sf"/>
</dbReference>
<dbReference type="PANTHER" id="PTHR31623">
    <property type="entry name" value="F21J9.9"/>
    <property type="match status" value="1"/>
</dbReference>
<evidence type="ECO:0000256" key="2">
    <source>
        <dbReference type="ARBA" id="ARBA00022679"/>
    </source>
</evidence>
<gene>
    <name evidence="4" type="ORF">HAX54_021392</name>
</gene>
<dbReference type="Pfam" id="PF02458">
    <property type="entry name" value="Transferase"/>
    <property type="match status" value="1"/>
</dbReference>
<keyword evidence="3" id="KW-0012">Acyltransferase</keyword>
<dbReference type="PANTHER" id="PTHR31623:SF81">
    <property type="entry name" value="ACYLSUGAR ACYLTRANSFERASE 3-LIKE"/>
    <property type="match status" value="1"/>
</dbReference>
<dbReference type="Gene3D" id="3.30.559.10">
    <property type="entry name" value="Chloramphenicol acetyltransferase-like domain"/>
    <property type="match status" value="2"/>
</dbReference>
<protein>
    <recommendedName>
        <fullName evidence="6">Acylsugar acyltransferase 3-like</fullName>
    </recommendedName>
</protein>